<proteinExistence type="predicted"/>
<sequence length="70" mass="7676">MHALRLPMGALTAGLASLSYAQYKVTGIIHIPGESCRSQDCTMRSIPVIILIHAACYLCVSCDRTLKQRK</sequence>
<evidence type="ECO:0000313" key="1">
    <source>
        <dbReference type="EMBL" id="OAQ32150.1"/>
    </source>
</evidence>
<dbReference type="AlphaFoldDB" id="A0A197K3U5"/>
<reference evidence="1 2" key="1">
    <citation type="submission" date="2016-05" db="EMBL/GenBank/DDBJ databases">
        <title>Genome sequencing reveals origins of a unique bacterial endosymbiosis in the earliest lineages of terrestrial Fungi.</title>
        <authorList>
            <consortium name="DOE Joint Genome Institute"/>
            <person name="Uehling J."/>
            <person name="Gryganskyi A."/>
            <person name="Hameed K."/>
            <person name="Tschaplinski T."/>
            <person name="Misztal P."/>
            <person name="Wu S."/>
            <person name="Desiro A."/>
            <person name="Vande Pol N."/>
            <person name="Du Z.-Y."/>
            <person name="Zienkiewicz A."/>
            <person name="Zienkiewicz K."/>
            <person name="Morin E."/>
            <person name="Tisserant E."/>
            <person name="Splivallo R."/>
            <person name="Hainaut M."/>
            <person name="Henrissat B."/>
            <person name="Ohm R."/>
            <person name="Kuo A."/>
            <person name="Yan J."/>
            <person name="Lipzen A."/>
            <person name="Nolan M."/>
            <person name="Labutti K."/>
            <person name="Barry K."/>
            <person name="Goldstein A."/>
            <person name="Labbe J."/>
            <person name="Schadt C."/>
            <person name="Tuskan G."/>
            <person name="Grigoriev I."/>
            <person name="Martin F."/>
            <person name="Vilgalys R."/>
            <person name="Bonito G."/>
        </authorList>
    </citation>
    <scope>NUCLEOTIDE SEQUENCE [LARGE SCALE GENOMIC DNA]</scope>
    <source>
        <strain evidence="1 2">AG-77</strain>
    </source>
</reference>
<dbReference type="EMBL" id="KV442026">
    <property type="protein sequence ID" value="OAQ32150.1"/>
    <property type="molecule type" value="Genomic_DNA"/>
</dbReference>
<gene>
    <name evidence="1" type="ORF">K457DRAFT_135482</name>
</gene>
<organism evidence="1 2">
    <name type="scientific">Linnemannia elongata AG-77</name>
    <dbReference type="NCBI Taxonomy" id="1314771"/>
    <lineage>
        <taxon>Eukaryota</taxon>
        <taxon>Fungi</taxon>
        <taxon>Fungi incertae sedis</taxon>
        <taxon>Mucoromycota</taxon>
        <taxon>Mortierellomycotina</taxon>
        <taxon>Mortierellomycetes</taxon>
        <taxon>Mortierellales</taxon>
        <taxon>Mortierellaceae</taxon>
        <taxon>Linnemannia</taxon>
    </lineage>
</organism>
<keyword evidence="2" id="KW-1185">Reference proteome</keyword>
<protein>
    <submittedName>
        <fullName evidence="1">Uncharacterized protein</fullName>
    </submittedName>
</protein>
<name>A0A197K3U5_9FUNG</name>
<evidence type="ECO:0000313" key="2">
    <source>
        <dbReference type="Proteomes" id="UP000078512"/>
    </source>
</evidence>
<dbReference type="Proteomes" id="UP000078512">
    <property type="component" value="Unassembled WGS sequence"/>
</dbReference>
<accession>A0A197K3U5</accession>